<dbReference type="GO" id="GO:0008270">
    <property type="term" value="F:zinc ion binding"/>
    <property type="evidence" value="ECO:0007669"/>
    <property type="project" value="UniProtKB-KW"/>
</dbReference>
<comment type="caution">
    <text evidence="3">The sequence shown here is derived from an EMBL/GenBank/DDBJ whole genome shotgun (WGS) entry which is preliminary data.</text>
</comment>
<evidence type="ECO:0000256" key="1">
    <source>
        <dbReference type="PROSITE-ProRule" id="PRU00047"/>
    </source>
</evidence>
<reference evidence="3" key="1">
    <citation type="submission" date="2020-06" db="EMBL/GenBank/DDBJ databases">
        <authorList>
            <person name="Li T."/>
            <person name="Hu X."/>
            <person name="Zhang T."/>
            <person name="Song X."/>
            <person name="Zhang H."/>
            <person name="Dai N."/>
            <person name="Sheng W."/>
            <person name="Hou X."/>
            <person name="Wei L."/>
        </authorList>
    </citation>
    <scope>NUCLEOTIDE SEQUENCE</scope>
    <source>
        <strain evidence="3">K16</strain>
        <tissue evidence="3">Leaf</tissue>
    </source>
</reference>
<dbReference type="PROSITE" id="PS50158">
    <property type="entry name" value="ZF_CCHC"/>
    <property type="match status" value="1"/>
</dbReference>
<dbReference type="EMBL" id="JACGWL010000893">
    <property type="protein sequence ID" value="KAK4381375.1"/>
    <property type="molecule type" value="Genomic_DNA"/>
</dbReference>
<keyword evidence="4" id="KW-1185">Reference proteome</keyword>
<evidence type="ECO:0000313" key="3">
    <source>
        <dbReference type="EMBL" id="KAK4381375.1"/>
    </source>
</evidence>
<name>A0AAE1T3Z8_9LAMI</name>
<protein>
    <recommendedName>
        <fullName evidence="2">CCHC-type domain-containing protein</fullName>
    </recommendedName>
</protein>
<dbReference type="Gene3D" id="4.10.60.10">
    <property type="entry name" value="Zinc finger, CCHC-type"/>
    <property type="match status" value="1"/>
</dbReference>
<keyword evidence="1" id="KW-0862">Zinc</keyword>
<keyword evidence="1" id="KW-0863">Zinc-finger</keyword>
<accession>A0AAE1T3Z8</accession>
<dbReference type="Proteomes" id="UP001289374">
    <property type="component" value="Unassembled WGS sequence"/>
</dbReference>
<organism evidence="3 4">
    <name type="scientific">Sesamum angolense</name>
    <dbReference type="NCBI Taxonomy" id="2727404"/>
    <lineage>
        <taxon>Eukaryota</taxon>
        <taxon>Viridiplantae</taxon>
        <taxon>Streptophyta</taxon>
        <taxon>Embryophyta</taxon>
        <taxon>Tracheophyta</taxon>
        <taxon>Spermatophyta</taxon>
        <taxon>Magnoliopsida</taxon>
        <taxon>eudicotyledons</taxon>
        <taxon>Gunneridae</taxon>
        <taxon>Pentapetalae</taxon>
        <taxon>asterids</taxon>
        <taxon>lamiids</taxon>
        <taxon>Lamiales</taxon>
        <taxon>Pedaliaceae</taxon>
        <taxon>Sesamum</taxon>
    </lineage>
</organism>
<dbReference type="AlphaFoldDB" id="A0AAE1T3Z8"/>
<keyword evidence="1" id="KW-0479">Metal-binding</keyword>
<evidence type="ECO:0000313" key="4">
    <source>
        <dbReference type="Proteomes" id="UP001289374"/>
    </source>
</evidence>
<feature type="domain" description="CCHC-type" evidence="2">
    <location>
        <begin position="38"/>
        <end position="52"/>
    </location>
</feature>
<dbReference type="GO" id="GO:0003676">
    <property type="term" value="F:nucleic acid binding"/>
    <property type="evidence" value="ECO:0007669"/>
    <property type="project" value="InterPro"/>
</dbReference>
<gene>
    <name evidence="3" type="ORF">Sango_2973700</name>
</gene>
<reference evidence="3" key="2">
    <citation type="journal article" date="2024" name="Plant">
        <title>Genomic evolution and insights into agronomic trait innovations of Sesamum species.</title>
        <authorList>
            <person name="Miao H."/>
            <person name="Wang L."/>
            <person name="Qu L."/>
            <person name="Liu H."/>
            <person name="Sun Y."/>
            <person name="Le M."/>
            <person name="Wang Q."/>
            <person name="Wei S."/>
            <person name="Zheng Y."/>
            <person name="Lin W."/>
            <person name="Duan Y."/>
            <person name="Cao H."/>
            <person name="Xiong S."/>
            <person name="Wang X."/>
            <person name="Wei L."/>
            <person name="Li C."/>
            <person name="Ma Q."/>
            <person name="Ju M."/>
            <person name="Zhao R."/>
            <person name="Li G."/>
            <person name="Mu C."/>
            <person name="Tian Q."/>
            <person name="Mei H."/>
            <person name="Zhang T."/>
            <person name="Gao T."/>
            <person name="Zhang H."/>
        </authorList>
    </citation>
    <scope>NUCLEOTIDE SEQUENCE</scope>
    <source>
        <strain evidence="3">K16</strain>
    </source>
</reference>
<proteinExistence type="predicted"/>
<dbReference type="InterPro" id="IPR001878">
    <property type="entry name" value="Znf_CCHC"/>
</dbReference>
<sequence length="249" mass="28622">MEARESVHMAIQGKNKDQVKEKGMANVPPHAKIKKESKCFFCKKKGHIKKDCLIFKIWFEKESLYHIDLQSNVLCTLHIDDNVGIKRCVVKEDSSILWHRRLGCIKGKQANVSKTEVEKQYDKQIKIVRSDRGGEYFGRYAKGGQTPGPLAKFLVEQVDPVVPHIPKNIEQLVDQQAPPENVDATLRRSTWIKRSTISSDYMVYLQESEFIIGAKNDPETFSQTMESRESNLWYAAMKEEINSMAFNEV</sequence>
<evidence type="ECO:0000259" key="2">
    <source>
        <dbReference type="PROSITE" id="PS50158"/>
    </source>
</evidence>
<dbReference type="SUPFAM" id="SSF57756">
    <property type="entry name" value="Retrovirus zinc finger-like domains"/>
    <property type="match status" value="1"/>
</dbReference>
<dbReference type="InterPro" id="IPR036875">
    <property type="entry name" value="Znf_CCHC_sf"/>
</dbReference>